<comment type="caution">
    <text evidence="9">The sequence shown here is derived from an EMBL/GenBank/DDBJ whole genome shotgun (WGS) entry which is preliminary data.</text>
</comment>
<accession>A0A814GB35</accession>
<dbReference type="EMBL" id="CAJNOT010000467">
    <property type="protein sequence ID" value="CAF0991814.1"/>
    <property type="molecule type" value="Genomic_DNA"/>
</dbReference>
<keyword evidence="5" id="KW-1015">Disulfide bond</keyword>
<keyword evidence="3" id="KW-0732">Signal</keyword>
<keyword evidence="7" id="KW-0472">Membrane</keyword>
<evidence type="ECO:0000256" key="1">
    <source>
        <dbReference type="ARBA" id="ARBA00004613"/>
    </source>
</evidence>
<dbReference type="GO" id="GO:0005576">
    <property type="term" value="C:extracellular region"/>
    <property type="evidence" value="ECO:0007669"/>
    <property type="project" value="UniProtKB-SubCell"/>
</dbReference>
<evidence type="ECO:0000313" key="11">
    <source>
        <dbReference type="Proteomes" id="UP000663864"/>
    </source>
</evidence>
<dbReference type="SMART" id="SM00186">
    <property type="entry name" value="FBG"/>
    <property type="match status" value="1"/>
</dbReference>
<keyword evidence="6" id="KW-0325">Glycoprotein</keyword>
<evidence type="ECO:0000256" key="6">
    <source>
        <dbReference type="ARBA" id="ARBA00023180"/>
    </source>
</evidence>
<feature type="domain" description="Fibrinogen C-terminal" evidence="8">
    <location>
        <begin position="85"/>
        <end position="321"/>
    </location>
</feature>
<dbReference type="Proteomes" id="UP000663864">
    <property type="component" value="Unassembled WGS sequence"/>
</dbReference>
<evidence type="ECO:0000256" key="5">
    <source>
        <dbReference type="ARBA" id="ARBA00023157"/>
    </source>
</evidence>
<dbReference type="PANTHER" id="PTHR47221">
    <property type="entry name" value="FIBRINOGEN ALPHA CHAIN"/>
    <property type="match status" value="1"/>
</dbReference>
<evidence type="ECO:0000256" key="2">
    <source>
        <dbReference type="ARBA" id="ARBA00022525"/>
    </source>
</evidence>
<dbReference type="PANTHER" id="PTHR47221:SF6">
    <property type="entry name" value="FIBRINOGEN ALPHA CHAIN"/>
    <property type="match status" value="1"/>
</dbReference>
<evidence type="ECO:0000256" key="4">
    <source>
        <dbReference type="ARBA" id="ARBA00023054"/>
    </source>
</evidence>
<protein>
    <recommendedName>
        <fullName evidence="8">Fibrinogen C-terminal domain-containing protein</fullName>
    </recommendedName>
</protein>
<sequence>MLPHTTTRIDNSNVNFQRYTSTMSNTTIGRCYFLLIHLFFYMIILIIIYIQLEHFNTKQDEILAVLNSYHNQTLYHESHSQSFNYKYNNIDCSCHTFIQPKQNQTTHCLELHVGLNETISNFFCPILHNNHTYYEWFLIQNRQTNHINFNRTWVEYRRGFGNILNQIDFWIGNENLYWLTNNYHCRLKIELTDWHNETRIAMYESFRISNHKDDYRIQIREYIGNMEPYNQIDSFFRWHYNAPFSTYDHYTADNINCSNLHGGAGWWYHSGVECAHVQLNGRLPTHSDGLVPLNTGILWIGWKADRHYSFQYVRMSIQPKLKRHHLRRRR</sequence>
<evidence type="ECO:0000256" key="3">
    <source>
        <dbReference type="ARBA" id="ARBA00022729"/>
    </source>
</evidence>
<keyword evidence="7" id="KW-0812">Transmembrane</keyword>
<keyword evidence="2" id="KW-0964">Secreted</keyword>
<dbReference type="Gene3D" id="3.90.215.10">
    <property type="entry name" value="Gamma Fibrinogen, chain A, domain 1"/>
    <property type="match status" value="1"/>
</dbReference>
<evidence type="ECO:0000256" key="7">
    <source>
        <dbReference type="SAM" id="Phobius"/>
    </source>
</evidence>
<proteinExistence type="predicted"/>
<keyword evidence="7" id="KW-1133">Transmembrane helix</keyword>
<dbReference type="AlphaFoldDB" id="A0A814GB35"/>
<evidence type="ECO:0000259" key="8">
    <source>
        <dbReference type="PROSITE" id="PS51406"/>
    </source>
</evidence>
<dbReference type="PROSITE" id="PS51406">
    <property type="entry name" value="FIBRINOGEN_C_2"/>
    <property type="match status" value="1"/>
</dbReference>
<dbReference type="Proteomes" id="UP000663836">
    <property type="component" value="Unassembled WGS sequence"/>
</dbReference>
<reference evidence="9" key="1">
    <citation type="submission" date="2021-02" db="EMBL/GenBank/DDBJ databases">
        <authorList>
            <person name="Nowell W R."/>
        </authorList>
    </citation>
    <scope>NUCLEOTIDE SEQUENCE</scope>
</reference>
<dbReference type="SUPFAM" id="SSF56496">
    <property type="entry name" value="Fibrinogen C-terminal domain-like"/>
    <property type="match status" value="1"/>
</dbReference>
<dbReference type="InterPro" id="IPR002181">
    <property type="entry name" value="Fibrinogen_a/b/g_C_dom"/>
</dbReference>
<gene>
    <name evidence="10" type="ORF">JBS370_LOCUS17350</name>
    <name evidence="9" type="ORF">ZHD862_LOCUS12062</name>
</gene>
<dbReference type="EMBL" id="CAJOBD010001848">
    <property type="protein sequence ID" value="CAF3835933.1"/>
    <property type="molecule type" value="Genomic_DNA"/>
</dbReference>
<dbReference type="InterPro" id="IPR037579">
    <property type="entry name" value="FIB_ANG-like"/>
</dbReference>
<evidence type="ECO:0000313" key="9">
    <source>
        <dbReference type="EMBL" id="CAF0991814.1"/>
    </source>
</evidence>
<name>A0A814GB35_9BILA</name>
<comment type="subcellular location">
    <subcellularLocation>
        <location evidence="1">Secreted</location>
    </subcellularLocation>
</comment>
<dbReference type="Pfam" id="PF00147">
    <property type="entry name" value="Fibrinogen_C"/>
    <property type="match status" value="1"/>
</dbReference>
<organism evidence="9 11">
    <name type="scientific">Rotaria sordida</name>
    <dbReference type="NCBI Taxonomy" id="392033"/>
    <lineage>
        <taxon>Eukaryota</taxon>
        <taxon>Metazoa</taxon>
        <taxon>Spiralia</taxon>
        <taxon>Gnathifera</taxon>
        <taxon>Rotifera</taxon>
        <taxon>Eurotatoria</taxon>
        <taxon>Bdelloidea</taxon>
        <taxon>Philodinida</taxon>
        <taxon>Philodinidae</taxon>
        <taxon>Rotaria</taxon>
    </lineage>
</organism>
<dbReference type="InterPro" id="IPR014716">
    <property type="entry name" value="Fibrinogen_a/b/g_C_1"/>
</dbReference>
<keyword evidence="4" id="KW-0175">Coiled coil</keyword>
<evidence type="ECO:0000313" key="10">
    <source>
        <dbReference type="EMBL" id="CAF3835933.1"/>
    </source>
</evidence>
<feature type="transmembrane region" description="Helical" evidence="7">
    <location>
        <begin position="31"/>
        <end position="52"/>
    </location>
</feature>
<dbReference type="InterPro" id="IPR036056">
    <property type="entry name" value="Fibrinogen-like_C"/>
</dbReference>